<comment type="subcellular location">
    <subcellularLocation>
        <location evidence="1">Membrane</location>
        <topology evidence="1">Single-pass type II membrane protein</topology>
    </subcellularLocation>
</comment>
<dbReference type="FunFam" id="2.40.10.190:FF:000001">
    <property type="entry name" value="60S ribosomal protein L35a"/>
    <property type="match status" value="1"/>
</dbReference>
<dbReference type="GO" id="GO:1990904">
    <property type="term" value="C:ribonucleoprotein complex"/>
    <property type="evidence" value="ECO:0007669"/>
    <property type="project" value="UniProtKB-KW"/>
</dbReference>
<evidence type="ECO:0000256" key="14">
    <source>
        <dbReference type="ARBA" id="ARBA00023274"/>
    </source>
</evidence>
<keyword evidence="6" id="KW-0808">Transferase</keyword>
<evidence type="ECO:0000313" key="19">
    <source>
        <dbReference type="Proteomes" id="UP000516437"/>
    </source>
</evidence>
<organism evidence="18 19">
    <name type="scientific">Morella rubra</name>
    <name type="common">Chinese bayberry</name>
    <dbReference type="NCBI Taxonomy" id="262757"/>
    <lineage>
        <taxon>Eukaryota</taxon>
        <taxon>Viridiplantae</taxon>
        <taxon>Streptophyta</taxon>
        <taxon>Embryophyta</taxon>
        <taxon>Tracheophyta</taxon>
        <taxon>Spermatophyta</taxon>
        <taxon>Magnoliopsida</taxon>
        <taxon>eudicotyledons</taxon>
        <taxon>Gunneridae</taxon>
        <taxon>Pentapetalae</taxon>
        <taxon>rosids</taxon>
        <taxon>fabids</taxon>
        <taxon>Fagales</taxon>
        <taxon>Myricaceae</taxon>
        <taxon>Morella</taxon>
    </lineage>
</organism>
<dbReference type="InterPro" id="IPR009000">
    <property type="entry name" value="Transl_B-barrel_sf"/>
</dbReference>
<keyword evidence="8" id="KW-0735">Signal-anchor</keyword>
<dbReference type="AlphaFoldDB" id="A0A6A1W0X7"/>
<comment type="similarity">
    <text evidence="4">Belongs to the eukaryotic ribosomal protein eL33 family.</text>
</comment>
<dbReference type="GO" id="GO:0016757">
    <property type="term" value="F:glycosyltransferase activity"/>
    <property type="evidence" value="ECO:0007669"/>
    <property type="project" value="UniProtKB-KW"/>
</dbReference>
<dbReference type="FunFam" id="3.40.50.11350:FF:000011">
    <property type="entry name" value="O-fucosyltransferase 28"/>
    <property type="match status" value="1"/>
</dbReference>
<evidence type="ECO:0000256" key="15">
    <source>
        <dbReference type="ARBA" id="ARBA00023277"/>
    </source>
</evidence>
<evidence type="ECO:0000256" key="8">
    <source>
        <dbReference type="ARBA" id="ARBA00022968"/>
    </source>
</evidence>
<protein>
    <recommendedName>
        <fullName evidence="16">O-fucosyltransferase family protein</fullName>
    </recommendedName>
</protein>
<accession>A0A6A1W0X7</accession>
<dbReference type="InterPro" id="IPR001780">
    <property type="entry name" value="Ribosomal_eL33"/>
</dbReference>
<evidence type="ECO:0000256" key="3">
    <source>
        <dbReference type="ARBA" id="ARBA00007737"/>
    </source>
</evidence>
<dbReference type="GO" id="GO:0005840">
    <property type="term" value="C:ribosome"/>
    <property type="evidence" value="ECO:0007669"/>
    <property type="project" value="UniProtKB-KW"/>
</dbReference>
<dbReference type="GO" id="GO:0005737">
    <property type="term" value="C:cytoplasm"/>
    <property type="evidence" value="ECO:0007669"/>
    <property type="project" value="TreeGrafter"/>
</dbReference>
<evidence type="ECO:0000313" key="18">
    <source>
        <dbReference type="EMBL" id="KAB1217787.1"/>
    </source>
</evidence>
<evidence type="ECO:0000256" key="11">
    <source>
        <dbReference type="ARBA" id="ARBA00023136"/>
    </source>
</evidence>
<dbReference type="GO" id="GO:0016020">
    <property type="term" value="C:membrane"/>
    <property type="evidence" value="ECO:0007669"/>
    <property type="project" value="UniProtKB-SubCell"/>
</dbReference>
<keyword evidence="12" id="KW-0325">Glycoprotein</keyword>
<keyword evidence="7 17" id="KW-0812">Transmembrane</keyword>
<evidence type="ECO:0000256" key="12">
    <source>
        <dbReference type="ARBA" id="ARBA00023180"/>
    </source>
</evidence>
<dbReference type="GO" id="GO:0003729">
    <property type="term" value="F:mRNA binding"/>
    <property type="evidence" value="ECO:0007669"/>
    <property type="project" value="UniProtKB-ARBA"/>
</dbReference>
<dbReference type="OrthoDB" id="2015856at2759"/>
<evidence type="ECO:0000256" key="16">
    <source>
        <dbReference type="ARBA" id="ARBA00030350"/>
    </source>
</evidence>
<keyword evidence="13" id="KW-0294">Fucose metabolism</keyword>
<dbReference type="Proteomes" id="UP000516437">
    <property type="component" value="Chromosome 3"/>
</dbReference>
<keyword evidence="11 17" id="KW-0472">Membrane</keyword>
<evidence type="ECO:0000256" key="17">
    <source>
        <dbReference type="SAM" id="Phobius"/>
    </source>
</evidence>
<dbReference type="GO" id="GO:0006004">
    <property type="term" value="P:fucose metabolic process"/>
    <property type="evidence" value="ECO:0007669"/>
    <property type="project" value="UniProtKB-KW"/>
</dbReference>
<keyword evidence="5" id="KW-0328">Glycosyltransferase</keyword>
<dbReference type="PROSITE" id="PS01105">
    <property type="entry name" value="RIBOSOMAL_L35AE"/>
    <property type="match status" value="1"/>
</dbReference>
<keyword evidence="15" id="KW-0119">Carbohydrate metabolism</keyword>
<feature type="transmembrane region" description="Helical" evidence="17">
    <location>
        <begin position="38"/>
        <end position="57"/>
    </location>
</feature>
<reference evidence="18 19" key="1">
    <citation type="journal article" date="2019" name="Plant Biotechnol. J.">
        <title>The red bayberry genome and genetic basis of sex determination.</title>
        <authorList>
            <person name="Jia H.M."/>
            <person name="Jia H.J."/>
            <person name="Cai Q.L."/>
            <person name="Wang Y."/>
            <person name="Zhao H.B."/>
            <person name="Yang W.F."/>
            <person name="Wang G.Y."/>
            <person name="Li Y.H."/>
            <person name="Zhan D.L."/>
            <person name="Shen Y.T."/>
            <person name="Niu Q.F."/>
            <person name="Chang L."/>
            <person name="Qiu J."/>
            <person name="Zhao L."/>
            <person name="Xie H.B."/>
            <person name="Fu W.Y."/>
            <person name="Jin J."/>
            <person name="Li X.W."/>
            <person name="Jiao Y."/>
            <person name="Zhou C.C."/>
            <person name="Tu T."/>
            <person name="Chai C.Y."/>
            <person name="Gao J.L."/>
            <person name="Fan L.J."/>
            <person name="van de Weg E."/>
            <person name="Wang J.Y."/>
            <person name="Gao Z.S."/>
        </authorList>
    </citation>
    <scope>NUCLEOTIDE SEQUENCE [LARGE SCALE GENOMIC DNA]</scope>
    <source>
        <tissue evidence="18">Leaves</tissue>
    </source>
</reference>
<evidence type="ECO:0000256" key="2">
    <source>
        <dbReference type="ARBA" id="ARBA00004881"/>
    </source>
</evidence>
<dbReference type="SUPFAM" id="SSF50447">
    <property type="entry name" value="Translation proteins"/>
    <property type="match status" value="1"/>
</dbReference>
<evidence type="ECO:0000256" key="10">
    <source>
        <dbReference type="ARBA" id="ARBA00022989"/>
    </source>
</evidence>
<name>A0A6A1W0X7_9ROSI</name>
<evidence type="ECO:0000256" key="13">
    <source>
        <dbReference type="ARBA" id="ARBA00023253"/>
    </source>
</evidence>
<evidence type="ECO:0000256" key="5">
    <source>
        <dbReference type="ARBA" id="ARBA00022676"/>
    </source>
</evidence>
<evidence type="ECO:0000256" key="7">
    <source>
        <dbReference type="ARBA" id="ARBA00022692"/>
    </source>
</evidence>
<evidence type="ECO:0000256" key="4">
    <source>
        <dbReference type="ARBA" id="ARBA00009269"/>
    </source>
</evidence>
<dbReference type="InterPro" id="IPR019378">
    <property type="entry name" value="GDP-Fuc_O-FucTrfase"/>
</dbReference>
<gene>
    <name evidence="18" type="ORF">CJ030_MR3G014803</name>
</gene>
<dbReference type="EMBL" id="RXIC02000021">
    <property type="protein sequence ID" value="KAB1217787.1"/>
    <property type="molecule type" value="Genomic_DNA"/>
</dbReference>
<dbReference type="GO" id="GO:0006412">
    <property type="term" value="P:translation"/>
    <property type="evidence" value="ECO:0007669"/>
    <property type="project" value="InterPro"/>
</dbReference>
<dbReference type="HAMAP" id="MF_00573">
    <property type="entry name" value="Ribosomal_eL33"/>
    <property type="match status" value="1"/>
</dbReference>
<proteinExistence type="inferred from homology"/>
<keyword evidence="14" id="KW-0687">Ribonucleoprotein</keyword>
<dbReference type="InterPro" id="IPR038661">
    <property type="entry name" value="Ribosomal_eL33_sf"/>
</dbReference>
<comment type="pathway">
    <text evidence="2">Glycan metabolism.</text>
</comment>
<dbReference type="CDD" id="cd11299">
    <property type="entry name" value="O-FucT_plant"/>
    <property type="match status" value="1"/>
</dbReference>
<dbReference type="Pfam" id="PF01247">
    <property type="entry name" value="Ribosomal_L35Ae"/>
    <property type="match status" value="1"/>
</dbReference>
<dbReference type="Gene3D" id="2.40.10.190">
    <property type="entry name" value="translation elongation factor selb, chain A, domain 4"/>
    <property type="match status" value="1"/>
</dbReference>
<comment type="similarity">
    <text evidence="3">Belongs to the glycosyltransferase GT106 family.</text>
</comment>
<evidence type="ECO:0000256" key="9">
    <source>
        <dbReference type="ARBA" id="ARBA00022980"/>
    </source>
</evidence>
<dbReference type="PANTHER" id="PTHR31741">
    <property type="entry name" value="OS02G0726500 PROTEIN-RELATED"/>
    <property type="match status" value="1"/>
</dbReference>
<dbReference type="InterPro" id="IPR024709">
    <property type="entry name" value="FucosylTrfase_pln"/>
</dbReference>
<comment type="caution">
    <text evidence="18">The sequence shown here is derived from an EMBL/GenBank/DDBJ whole genome shotgun (WGS) entry which is preliminary data.</text>
</comment>
<evidence type="ECO:0000256" key="6">
    <source>
        <dbReference type="ARBA" id="ARBA00022679"/>
    </source>
</evidence>
<evidence type="ECO:0000256" key="1">
    <source>
        <dbReference type="ARBA" id="ARBA00004606"/>
    </source>
</evidence>
<keyword evidence="19" id="KW-1185">Reference proteome</keyword>
<sequence length="638" mass="72846">MFESTERQDVFGVGTKRNVYFRRKVPHYTQLLRPGRRLYGGLILLGFLSLLAKFALISTLHEFSMVENGFRTKVKDKSIITNHAVIEEENASSGPQILSPGKFPVSPFSQHSEIWMQPDSTNYYKCINTSAKEIKDVNATNGYILVHANGGLNQMKTGISDMVAVAKIMNATLVLPSLDHGSFWTDPRLVQIKVLISLWFNLDCLSDFKDIFNWGNFIEVLKGDINIVESLPQQLASVKPLTKRPVSWSKPSYYREEMLSLLKKHKVIKFTNVDSRLINNGLASSIQRLRCRAMYEALRFTTKIEDLAKKLANRLRNKSTKYIALHLRYEKDMLAFTGCDHNLTRSEAKELRKLRYSVPHWKDKEIDGRERRQQGSCPMTPREVGMLLEAIGYPSDTIIYLVAGTIYGENRIRPLKAMYPNVFSHFSLATEEELEPIEHCQNQLAALDYLVALESDVFVYTYDGNMAKTVQGHRRFEGFRKTISPDKQNFVKLIDDLDEGRISWEGFSSKVKSLHRNRIGAPYPRLAGASPRQEENFYANPFPGCICDRSKSNQYPSTSLIQIEGVNTKEEVAWYAGKRMAYIYKAKVKKNGSHYRCIWGKVTRAHGNSGVVRAKFKSNLPPKSMGARVRVFMYPSNI</sequence>
<dbReference type="PANTHER" id="PTHR31741:SF44">
    <property type="entry name" value="O-FUCOSYLTRANSFERASE FAMILY PROTEIN"/>
    <property type="match status" value="1"/>
</dbReference>
<dbReference type="GO" id="GO:0003735">
    <property type="term" value="F:structural constituent of ribosome"/>
    <property type="evidence" value="ECO:0007669"/>
    <property type="project" value="InterPro"/>
</dbReference>
<keyword evidence="9" id="KW-0689">Ribosomal protein</keyword>
<keyword evidence="10 17" id="KW-1133">Transmembrane helix</keyword>
<dbReference type="Pfam" id="PF10250">
    <property type="entry name" value="O-FucT"/>
    <property type="match status" value="1"/>
</dbReference>
<dbReference type="InterPro" id="IPR018266">
    <property type="entry name" value="Ribosomal_eL33_CS"/>
</dbReference>